<dbReference type="Pfam" id="PF01780">
    <property type="entry name" value="Ribosomal_L37ae"/>
    <property type="match status" value="1"/>
</dbReference>
<name>A0AAD9KTT3_RIDPI</name>
<sequence length="64" mass="7109">MEITQHGRYTCSFCGKEAMKRRAAGIWSCKGCRKVVAGGAYVYCTTAAATTRSAVRRLREMKET</sequence>
<organism evidence="4 5">
    <name type="scientific">Ridgeia piscesae</name>
    <name type="common">Tubeworm</name>
    <dbReference type="NCBI Taxonomy" id="27915"/>
    <lineage>
        <taxon>Eukaryota</taxon>
        <taxon>Metazoa</taxon>
        <taxon>Spiralia</taxon>
        <taxon>Lophotrochozoa</taxon>
        <taxon>Annelida</taxon>
        <taxon>Polychaeta</taxon>
        <taxon>Sedentaria</taxon>
        <taxon>Canalipalpata</taxon>
        <taxon>Sabellida</taxon>
        <taxon>Siboglinidae</taxon>
        <taxon>Ridgeia</taxon>
    </lineage>
</organism>
<dbReference type="SUPFAM" id="SSF57829">
    <property type="entry name" value="Zn-binding ribosomal proteins"/>
    <property type="match status" value="1"/>
</dbReference>
<evidence type="ECO:0000256" key="2">
    <source>
        <dbReference type="ARBA" id="ARBA00022980"/>
    </source>
</evidence>
<dbReference type="AlphaFoldDB" id="A0AAD9KTT3"/>
<gene>
    <name evidence="4" type="ORF">NP493_584g03000</name>
</gene>
<dbReference type="InterPro" id="IPR002674">
    <property type="entry name" value="Ribosomal_eL43"/>
</dbReference>
<evidence type="ECO:0000313" key="4">
    <source>
        <dbReference type="EMBL" id="KAK2177544.1"/>
    </source>
</evidence>
<evidence type="ECO:0008006" key="6">
    <source>
        <dbReference type="Google" id="ProtNLM"/>
    </source>
</evidence>
<dbReference type="PANTHER" id="PTHR48160:SF1">
    <property type="entry name" value="LARGE RIBOSOMAL SUBUNIT PROTEIN EL43"/>
    <property type="match status" value="1"/>
</dbReference>
<dbReference type="GO" id="GO:0003735">
    <property type="term" value="F:structural constituent of ribosome"/>
    <property type="evidence" value="ECO:0007669"/>
    <property type="project" value="InterPro"/>
</dbReference>
<dbReference type="GO" id="GO:0006412">
    <property type="term" value="P:translation"/>
    <property type="evidence" value="ECO:0007669"/>
    <property type="project" value="InterPro"/>
</dbReference>
<dbReference type="PANTHER" id="PTHR48160">
    <property type="entry name" value="LARGE RIBOSOMAL SUBUNIT PROTEIN EL43"/>
    <property type="match status" value="1"/>
</dbReference>
<comment type="caution">
    <text evidence="4">The sequence shown here is derived from an EMBL/GenBank/DDBJ whole genome shotgun (WGS) entry which is preliminary data.</text>
</comment>
<dbReference type="InterPro" id="IPR011331">
    <property type="entry name" value="Ribosomal_eL37/eL43"/>
</dbReference>
<evidence type="ECO:0000256" key="1">
    <source>
        <dbReference type="ARBA" id="ARBA00008672"/>
    </source>
</evidence>
<comment type="similarity">
    <text evidence="1">Belongs to the eukaryotic ribosomal protein eL43 family.</text>
</comment>
<dbReference type="EMBL" id="JAODUO010000592">
    <property type="protein sequence ID" value="KAK2177544.1"/>
    <property type="molecule type" value="Genomic_DNA"/>
</dbReference>
<proteinExistence type="inferred from homology"/>
<evidence type="ECO:0000256" key="3">
    <source>
        <dbReference type="ARBA" id="ARBA00023274"/>
    </source>
</evidence>
<accession>A0AAD9KTT3</accession>
<dbReference type="InterPro" id="IPR011332">
    <property type="entry name" value="Ribosomal_zn-bd"/>
</dbReference>
<evidence type="ECO:0000313" key="5">
    <source>
        <dbReference type="Proteomes" id="UP001209878"/>
    </source>
</evidence>
<dbReference type="GO" id="GO:0022625">
    <property type="term" value="C:cytosolic large ribosomal subunit"/>
    <property type="evidence" value="ECO:0007669"/>
    <property type="project" value="TreeGrafter"/>
</dbReference>
<protein>
    <recommendedName>
        <fullName evidence="6">60S ribosomal protein L37a</fullName>
    </recommendedName>
</protein>
<dbReference type="Proteomes" id="UP001209878">
    <property type="component" value="Unassembled WGS sequence"/>
</dbReference>
<keyword evidence="5" id="KW-1185">Reference proteome</keyword>
<keyword evidence="3" id="KW-0687">Ribonucleoprotein</keyword>
<keyword evidence="2" id="KW-0689">Ribosomal protein</keyword>
<dbReference type="Gene3D" id="2.20.25.30">
    <property type="match status" value="1"/>
</dbReference>
<reference evidence="4" key="1">
    <citation type="journal article" date="2023" name="Mol. Biol. Evol.">
        <title>Third-Generation Sequencing Reveals the Adaptive Role of the Epigenome in Three Deep-Sea Polychaetes.</title>
        <authorList>
            <person name="Perez M."/>
            <person name="Aroh O."/>
            <person name="Sun Y."/>
            <person name="Lan Y."/>
            <person name="Juniper S.K."/>
            <person name="Young C.R."/>
            <person name="Angers B."/>
            <person name="Qian P.Y."/>
        </authorList>
    </citation>
    <scope>NUCLEOTIDE SEQUENCE</scope>
    <source>
        <strain evidence="4">R07B-5</strain>
    </source>
</reference>